<dbReference type="PANTHER" id="PTHR34039">
    <property type="entry name" value="UPF0102 PROTEIN YRAN"/>
    <property type="match status" value="1"/>
</dbReference>
<evidence type="ECO:0000256" key="2">
    <source>
        <dbReference type="HAMAP-Rule" id="MF_00048"/>
    </source>
</evidence>
<accession>A0A1G2BW80</accession>
<dbReference type="InterPro" id="IPR011335">
    <property type="entry name" value="Restrct_endonuc-II-like"/>
</dbReference>
<dbReference type="Pfam" id="PF02021">
    <property type="entry name" value="UPF0102"/>
    <property type="match status" value="1"/>
</dbReference>
<dbReference type="SUPFAM" id="SSF52980">
    <property type="entry name" value="Restriction endonuclease-like"/>
    <property type="match status" value="1"/>
</dbReference>
<evidence type="ECO:0000256" key="1">
    <source>
        <dbReference type="ARBA" id="ARBA00006738"/>
    </source>
</evidence>
<dbReference type="HAMAP" id="MF_00048">
    <property type="entry name" value="UPF0102"/>
    <property type="match status" value="1"/>
</dbReference>
<comment type="similarity">
    <text evidence="1 2">Belongs to the UPF0102 family.</text>
</comment>
<dbReference type="AlphaFoldDB" id="A0A1G2BW80"/>
<dbReference type="CDD" id="cd20736">
    <property type="entry name" value="PoNe_Nuclease"/>
    <property type="match status" value="1"/>
</dbReference>
<proteinExistence type="inferred from homology"/>
<dbReference type="NCBIfam" id="NF009150">
    <property type="entry name" value="PRK12497.1-3"/>
    <property type="match status" value="1"/>
</dbReference>
<evidence type="ECO:0000313" key="4">
    <source>
        <dbReference type="Proteomes" id="UP000178109"/>
    </source>
</evidence>
<dbReference type="PANTHER" id="PTHR34039:SF1">
    <property type="entry name" value="UPF0102 PROTEIN YRAN"/>
    <property type="match status" value="1"/>
</dbReference>
<dbReference type="InterPro" id="IPR011856">
    <property type="entry name" value="tRNA_endonuc-like_dom_sf"/>
</dbReference>
<dbReference type="EMBL" id="MHKO01000019">
    <property type="protein sequence ID" value="OGY92560.1"/>
    <property type="molecule type" value="Genomic_DNA"/>
</dbReference>
<name>A0A1G2BW80_9BACT</name>
<dbReference type="Gene3D" id="3.40.1350.10">
    <property type="match status" value="1"/>
</dbReference>
<gene>
    <name evidence="3" type="ORF">A3H70_00680</name>
</gene>
<reference evidence="3 4" key="1">
    <citation type="journal article" date="2016" name="Nat. Commun.">
        <title>Thousands of microbial genomes shed light on interconnected biogeochemical processes in an aquifer system.</title>
        <authorList>
            <person name="Anantharaman K."/>
            <person name="Brown C.T."/>
            <person name="Hug L.A."/>
            <person name="Sharon I."/>
            <person name="Castelle C.J."/>
            <person name="Probst A.J."/>
            <person name="Thomas B.C."/>
            <person name="Singh A."/>
            <person name="Wilkins M.J."/>
            <person name="Karaoz U."/>
            <person name="Brodie E.L."/>
            <person name="Williams K.H."/>
            <person name="Hubbard S.S."/>
            <person name="Banfield J.F."/>
        </authorList>
    </citation>
    <scope>NUCLEOTIDE SEQUENCE [LARGE SCALE GENOMIC DNA]</scope>
</reference>
<dbReference type="GO" id="GO:0003676">
    <property type="term" value="F:nucleic acid binding"/>
    <property type="evidence" value="ECO:0007669"/>
    <property type="project" value="InterPro"/>
</dbReference>
<protein>
    <recommendedName>
        <fullName evidence="2">UPF0102 protein A3H70_00680</fullName>
    </recommendedName>
</protein>
<dbReference type="InterPro" id="IPR003509">
    <property type="entry name" value="UPF0102_YraN-like"/>
</dbReference>
<dbReference type="STRING" id="1798553.A3H70_00680"/>
<comment type="caution">
    <text evidence="3">The sequence shown here is derived from an EMBL/GenBank/DDBJ whole genome shotgun (WGS) entry which is preliminary data.</text>
</comment>
<evidence type="ECO:0000313" key="3">
    <source>
        <dbReference type="EMBL" id="OGY92560.1"/>
    </source>
</evidence>
<organism evidence="3 4">
    <name type="scientific">Candidatus Komeilibacteria bacterium RIFCSPLOWO2_02_FULL_48_11</name>
    <dbReference type="NCBI Taxonomy" id="1798553"/>
    <lineage>
        <taxon>Bacteria</taxon>
        <taxon>Candidatus Komeiliibacteriota</taxon>
    </lineage>
</organism>
<dbReference type="Proteomes" id="UP000178109">
    <property type="component" value="Unassembled WGS sequence"/>
</dbReference>
<sequence>MANVSKNVLGNKGEDLACWYLQKKGYKIRQRHYTCRFGEIDIVAEDRGVVVFVEVKTRTSEARGAPEQSVSQKKLANLRKAIFSYLSQNPINDYRIDVLAIIYKSASRQLVIRHHSAVSDIRRW</sequence>